<dbReference type="EMBL" id="GEVI01025041">
    <property type="protein sequence ID" value="JAU07279.1"/>
    <property type="molecule type" value="Transcribed_RNA"/>
</dbReference>
<reference evidence="3" key="1">
    <citation type="submission" date="2016-07" db="EMBL/GenBank/DDBJ databases">
        <title>De novo transcriptome assembly of four accessions of the metal hyperaccumulator plant Noccaea caerulescens.</title>
        <authorList>
            <person name="Blande D."/>
            <person name="Halimaa P."/>
            <person name="Tervahauta A.I."/>
            <person name="Aarts M.G."/>
            <person name="Karenlampi S.O."/>
        </authorList>
    </citation>
    <scope>NUCLEOTIDE SEQUENCE</scope>
</reference>
<name>A0A1J3CKG4_NOCCA</name>
<feature type="domain" description="Endonuclease/exonuclease/phosphatase" evidence="2">
    <location>
        <begin position="229"/>
        <end position="734"/>
    </location>
</feature>
<feature type="region of interest" description="Disordered" evidence="1">
    <location>
        <begin position="420"/>
        <end position="558"/>
    </location>
</feature>
<dbReference type="PANTHER" id="PTHR12121">
    <property type="entry name" value="CARBON CATABOLITE REPRESSOR PROTEIN 4"/>
    <property type="match status" value="1"/>
</dbReference>
<dbReference type="Gene3D" id="3.60.10.10">
    <property type="entry name" value="Endonuclease/exonuclease/phosphatase"/>
    <property type="match status" value="2"/>
</dbReference>
<dbReference type="InterPro" id="IPR005135">
    <property type="entry name" value="Endo/exonuclease/phosphatase"/>
</dbReference>
<feature type="compositionally biased region" description="Polar residues" evidence="1">
    <location>
        <begin position="420"/>
        <end position="430"/>
    </location>
</feature>
<dbReference type="AlphaFoldDB" id="A0A1J3CKG4"/>
<evidence type="ECO:0000256" key="1">
    <source>
        <dbReference type="SAM" id="MobiDB-lite"/>
    </source>
</evidence>
<dbReference type="Pfam" id="PF03372">
    <property type="entry name" value="Exo_endo_phos"/>
    <property type="match status" value="1"/>
</dbReference>
<dbReference type="GO" id="GO:0000175">
    <property type="term" value="F:3'-5'-RNA exonuclease activity"/>
    <property type="evidence" value="ECO:0007669"/>
    <property type="project" value="TreeGrafter"/>
</dbReference>
<feature type="compositionally biased region" description="Basic and acidic residues" evidence="1">
    <location>
        <begin position="50"/>
        <end position="64"/>
    </location>
</feature>
<feature type="region of interest" description="Disordered" evidence="1">
    <location>
        <begin position="31"/>
        <end position="66"/>
    </location>
</feature>
<proteinExistence type="predicted"/>
<feature type="compositionally biased region" description="Polar residues" evidence="1">
    <location>
        <begin position="118"/>
        <end position="135"/>
    </location>
</feature>
<accession>A0A1J3CKG4</accession>
<feature type="compositionally biased region" description="Basic and acidic residues" evidence="1">
    <location>
        <begin position="163"/>
        <end position="172"/>
    </location>
</feature>
<gene>
    <name evidence="3" type="ORF">GA_TR2911_c0_g1_i1_g.9147</name>
</gene>
<organism evidence="3">
    <name type="scientific">Noccaea caerulescens</name>
    <name type="common">Alpine penny-cress</name>
    <name type="synonym">Thlaspi caerulescens</name>
    <dbReference type="NCBI Taxonomy" id="107243"/>
    <lineage>
        <taxon>Eukaryota</taxon>
        <taxon>Viridiplantae</taxon>
        <taxon>Streptophyta</taxon>
        <taxon>Embryophyta</taxon>
        <taxon>Tracheophyta</taxon>
        <taxon>Spermatophyta</taxon>
        <taxon>Magnoliopsida</taxon>
        <taxon>eudicotyledons</taxon>
        <taxon>Gunneridae</taxon>
        <taxon>Pentapetalae</taxon>
        <taxon>rosids</taxon>
        <taxon>malvids</taxon>
        <taxon>Brassicales</taxon>
        <taxon>Brassicaceae</taxon>
        <taxon>Coluteocarpeae</taxon>
        <taxon>Noccaea</taxon>
    </lineage>
</organism>
<dbReference type="InterPro" id="IPR050410">
    <property type="entry name" value="CCR4/nocturin_mRNA_transcr"/>
</dbReference>
<feature type="compositionally biased region" description="Polar residues" evidence="1">
    <location>
        <begin position="440"/>
        <end position="459"/>
    </location>
</feature>
<dbReference type="InterPro" id="IPR036691">
    <property type="entry name" value="Endo/exonu/phosph_ase_sf"/>
</dbReference>
<feature type="region of interest" description="Disordered" evidence="1">
    <location>
        <begin position="80"/>
        <end position="175"/>
    </location>
</feature>
<protein>
    <submittedName>
        <fullName evidence="3">Carbon catabolite repressor protein 4-like protein 6</fullName>
    </submittedName>
</protein>
<evidence type="ECO:0000313" key="3">
    <source>
        <dbReference type="EMBL" id="JAU07279.1"/>
    </source>
</evidence>
<dbReference type="PANTHER" id="PTHR12121:SF85">
    <property type="entry name" value="CARBON CATABOLITE REPRESSOR PROTEIN 4 HOMOLOG 6"/>
    <property type="match status" value="1"/>
</dbReference>
<dbReference type="SUPFAM" id="SSF56219">
    <property type="entry name" value="DNase I-like"/>
    <property type="match status" value="1"/>
</dbReference>
<dbReference type="FunFam" id="3.60.10.10:FF:000086">
    <property type="entry name" value="Carbon catabolite repressor protein 4 homolog 6"/>
    <property type="match status" value="1"/>
</dbReference>
<sequence>MRRSRFAVQVFSDAAFSNASTTCAPIVAMSSRPLYGGGRGRGRVRGGRSFSDRPSNDAGRDHFVTGDSHFQSVHDANLEFRHGNRGSSSNLDPRRFNHGQRPPSNQNYEFRPPPPRGQWQQLHQPNHSPSSQSYSACPPPPFYQNQLSRPPPQRSFRQRPRSKPSDYREWEYAKTAPPPGSEKFVVLSYNILADYLANDHWRNLYFHIPRNMLSWGWRKSKIVFELGLWSADIMCLQEVDKFQDLEEDLKLRGYSGNWKMRTGNAVDGCAIFWRSNRFKLVHEESIQFNQLGLRDNVAQICVLETLLSSHTKEDEVSPSESCSRRVVICNIHVLFNPKRGDFKLGQVRTLLERAHAVSKLWDDAPVVLCGDFNCTPKSHLYNFISERKLDLSGLARDKVSGQVSAAIRSPRPEIYTTRFQSANKSPQGHIQPQDPIANAHTENNSNVDVGKTPSRNTSELPCGDTILAGDESTSSSERVLPGEDPASACNLGRVNRNPDDSGDLSIAEDLSAVSISDPKPQHASSGKDDLNEELSVSSNLSATEHSPEENVSSDQNISSSLSDKVSTLSEMKLEGLTLDEPVVFAQDEEGIGEDGETFLAKLHNNDEDLSQKEELVNEISPISGSEAFYSERITYNPSSWTPMEIATATGDPERSTVEHAMELKSTYSEVEGKTNTRDENGEPVVTSYHRCFMGTVDYIWRSEGLQTVRVLAPIPKQAMLWTPGFPTPKWGSDHIALVSELAFCSNTSPPKS</sequence>
<evidence type="ECO:0000259" key="2">
    <source>
        <dbReference type="Pfam" id="PF03372"/>
    </source>
</evidence>